<comment type="caution">
    <text evidence="9">The sequence shown here is derived from an EMBL/GenBank/DDBJ whole genome shotgun (WGS) entry which is preliminary data.</text>
</comment>
<dbReference type="SUPFAM" id="SSF52540">
    <property type="entry name" value="P-loop containing nucleoside triphosphate hydrolases"/>
    <property type="match status" value="1"/>
</dbReference>
<reference evidence="9" key="1">
    <citation type="submission" date="2022-11" db="EMBL/GenBank/DDBJ databases">
        <authorList>
            <person name="Hyden B.L."/>
            <person name="Feng K."/>
            <person name="Yates T."/>
            <person name="Jawdy S."/>
            <person name="Smart L.B."/>
            <person name="Muchero W."/>
        </authorList>
    </citation>
    <scope>NUCLEOTIDE SEQUENCE</scope>
    <source>
        <tissue evidence="9">Shoot tip</tissue>
    </source>
</reference>
<evidence type="ECO:0000256" key="6">
    <source>
        <dbReference type="ARBA" id="ARBA00023242"/>
    </source>
</evidence>
<dbReference type="GO" id="GO:0080188">
    <property type="term" value="P:gene silencing by siRNA-directed DNA methylation"/>
    <property type="evidence" value="ECO:0007669"/>
    <property type="project" value="InterPro"/>
</dbReference>
<keyword evidence="2" id="KW-0547">Nucleotide-binding</keyword>
<reference evidence="9" key="2">
    <citation type="journal article" date="2023" name="Int. J. Mol. Sci.">
        <title>De Novo Assembly and Annotation of 11 Diverse Shrub Willow (Salix) Genomes Reveals Novel Gene Organization in Sex-Linked Regions.</title>
        <authorList>
            <person name="Hyden B."/>
            <person name="Feng K."/>
            <person name="Yates T.B."/>
            <person name="Jawdy S."/>
            <person name="Cereghino C."/>
            <person name="Smart L.B."/>
            <person name="Muchero W."/>
        </authorList>
    </citation>
    <scope>NUCLEOTIDE SEQUENCE</scope>
    <source>
        <tissue evidence="9">Shoot tip</tissue>
    </source>
</reference>
<evidence type="ECO:0000256" key="3">
    <source>
        <dbReference type="ARBA" id="ARBA00022801"/>
    </source>
</evidence>
<dbReference type="Pfam" id="PF00271">
    <property type="entry name" value="Helicase_C"/>
    <property type="match status" value="1"/>
</dbReference>
<dbReference type="GO" id="GO:0005634">
    <property type="term" value="C:nucleus"/>
    <property type="evidence" value="ECO:0007669"/>
    <property type="project" value="UniProtKB-SubCell"/>
</dbReference>
<dbReference type="InterPro" id="IPR001650">
    <property type="entry name" value="Helicase_C-like"/>
</dbReference>
<feature type="domain" description="Helicase C-terminal" evidence="8">
    <location>
        <begin position="296"/>
        <end position="456"/>
    </location>
</feature>
<organism evidence="9 10">
    <name type="scientific">Salix purpurea</name>
    <name type="common">Purple osier willow</name>
    <dbReference type="NCBI Taxonomy" id="77065"/>
    <lineage>
        <taxon>Eukaryota</taxon>
        <taxon>Viridiplantae</taxon>
        <taxon>Streptophyta</taxon>
        <taxon>Embryophyta</taxon>
        <taxon>Tracheophyta</taxon>
        <taxon>Spermatophyta</taxon>
        <taxon>Magnoliopsida</taxon>
        <taxon>eudicotyledons</taxon>
        <taxon>Gunneridae</taxon>
        <taxon>Pentapetalae</taxon>
        <taxon>rosids</taxon>
        <taxon>fabids</taxon>
        <taxon>Malpighiales</taxon>
        <taxon>Salicaceae</taxon>
        <taxon>Saliceae</taxon>
        <taxon>Salix</taxon>
    </lineage>
</organism>
<feature type="region of interest" description="Disordered" evidence="7">
    <location>
        <begin position="122"/>
        <end position="141"/>
    </location>
</feature>
<sequence length="489" mass="55919">MKNIDATIKSKEIPRVIDQWEEFKAKHSSDQKEKMEFPSVEDDGQSSETEMLWREMELCLASAYILEDNEALVSTQTTQNSDGNCQHEFKLDEEIGILCQICGFVKTEIKYVSAPFMEHTGWTAESKPQNEEDSELKPDEDEDLSVFGNHTSVKAVHVEVNDNLLEVVSREKRPTVLAPKTTLYTVQGIYQVGNPVPIHLIHGTRSSRVFKPTPAVLRGSGPRPSQDVVHILDCLEKMQKWHAQPSGTTRSAEIKVEKGFDESGSRSENIAFGMEEPMELERLRFDCKKGSKVMFVLNLVYRVVKNEKVLIFCHNIAPIKLFLELFENIFRWQQGKEVVVLTGELELFERGRVMDKFEELGGPSRVLLASITACAEGISLTAASRVILLDSEWNPSKTKQAIARAFRPGQQKMVYVYQLLATGTVEEDKYRRTAWKEWVSRMIFSEEFVEDPSRWQAEKIEDDVLREIVEEDRVKSFHMIMKNEKASTS</sequence>
<dbReference type="CDD" id="cd18793">
    <property type="entry name" value="SF2_C_SNF"/>
    <property type="match status" value="1"/>
</dbReference>
<dbReference type="GO" id="GO:0005524">
    <property type="term" value="F:ATP binding"/>
    <property type="evidence" value="ECO:0007669"/>
    <property type="project" value="UniProtKB-KW"/>
</dbReference>
<keyword evidence="6" id="KW-0539">Nucleus</keyword>
<gene>
    <name evidence="9" type="ORF">OIU79_000715</name>
</gene>
<name>A0A9Q0ZN75_SALPP</name>
<feature type="compositionally biased region" description="Acidic residues" evidence="7">
    <location>
        <begin position="131"/>
        <end position="141"/>
    </location>
</feature>
<accession>A0A9Q0ZN75</accession>
<evidence type="ECO:0000259" key="8">
    <source>
        <dbReference type="PROSITE" id="PS51194"/>
    </source>
</evidence>
<feature type="compositionally biased region" description="Basic and acidic residues" evidence="7">
    <location>
        <begin position="27"/>
        <end position="36"/>
    </location>
</feature>
<keyword evidence="4" id="KW-0347">Helicase</keyword>
<comment type="subcellular location">
    <subcellularLocation>
        <location evidence="1">Nucleus</location>
    </subcellularLocation>
</comment>
<dbReference type="Proteomes" id="UP001151532">
    <property type="component" value="Chromosome 7"/>
</dbReference>
<dbReference type="EMBL" id="JAPFFK010000010">
    <property type="protein sequence ID" value="KAJ6740654.1"/>
    <property type="molecule type" value="Genomic_DNA"/>
</dbReference>
<dbReference type="PANTHER" id="PTHR45821">
    <property type="entry name" value="SNF2 DOMAIN-CONTAINING PROTEIN CLASSY 2-RELATED"/>
    <property type="match status" value="1"/>
</dbReference>
<proteinExistence type="predicted"/>
<keyword evidence="10" id="KW-1185">Reference proteome</keyword>
<evidence type="ECO:0000313" key="10">
    <source>
        <dbReference type="Proteomes" id="UP001151532"/>
    </source>
</evidence>
<evidence type="ECO:0000313" key="9">
    <source>
        <dbReference type="EMBL" id="KAJ6740654.1"/>
    </source>
</evidence>
<dbReference type="OrthoDB" id="448448at2759"/>
<protein>
    <submittedName>
        <fullName evidence="9">SNF2 DOMAIN-CONTAINING PROTEIN CLASSY 2</fullName>
    </submittedName>
</protein>
<evidence type="ECO:0000256" key="1">
    <source>
        <dbReference type="ARBA" id="ARBA00004123"/>
    </source>
</evidence>
<keyword evidence="5" id="KW-0067">ATP-binding</keyword>
<dbReference type="AlphaFoldDB" id="A0A9Q0ZN75"/>
<dbReference type="InterPro" id="IPR027417">
    <property type="entry name" value="P-loop_NTPase"/>
</dbReference>
<evidence type="ECO:0000256" key="2">
    <source>
        <dbReference type="ARBA" id="ARBA00022741"/>
    </source>
</evidence>
<dbReference type="InterPro" id="IPR049730">
    <property type="entry name" value="SNF2/RAD54-like_C"/>
</dbReference>
<dbReference type="InterPro" id="IPR044567">
    <property type="entry name" value="CLSY/DRD1"/>
</dbReference>
<dbReference type="SMART" id="SM00490">
    <property type="entry name" value="HELICc"/>
    <property type="match status" value="1"/>
</dbReference>
<evidence type="ECO:0000256" key="5">
    <source>
        <dbReference type="ARBA" id="ARBA00022840"/>
    </source>
</evidence>
<keyword evidence="3" id="KW-0378">Hydrolase</keyword>
<dbReference type="GO" id="GO:0004386">
    <property type="term" value="F:helicase activity"/>
    <property type="evidence" value="ECO:0007669"/>
    <property type="project" value="UniProtKB-KW"/>
</dbReference>
<evidence type="ECO:0000256" key="4">
    <source>
        <dbReference type="ARBA" id="ARBA00022806"/>
    </source>
</evidence>
<dbReference type="PANTHER" id="PTHR45821:SF2">
    <property type="entry name" value="SNF2 DOMAIN-CONTAINING PROTEIN CLASSY 2"/>
    <property type="match status" value="1"/>
</dbReference>
<feature type="region of interest" description="Disordered" evidence="7">
    <location>
        <begin position="27"/>
        <end position="46"/>
    </location>
</feature>
<evidence type="ECO:0000256" key="7">
    <source>
        <dbReference type="SAM" id="MobiDB-lite"/>
    </source>
</evidence>
<dbReference type="PROSITE" id="PS51194">
    <property type="entry name" value="HELICASE_CTER"/>
    <property type="match status" value="1"/>
</dbReference>
<dbReference type="GO" id="GO:0016787">
    <property type="term" value="F:hydrolase activity"/>
    <property type="evidence" value="ECO:0007669"/>
    <property type="project" value="UniProtKB-KW"/>
</dbReference>
<dbReference type="Gene3D" id="3.40.50.300">
    <property type="entry name" value="P-loop containing nucleotide triphosphate hydrolases"/>
    <property type="match status" value="1"/>
</dbReference>